<feature type="compositionally biased region" description="Basic and acidic residues" evidence="2">
    <location>
        <begin position="745"/>
        <end position="759"/>
    </location>
</feature>
<feature type="compositionally biased region" description="Polar residues" evidence="2">
    <location>
        <begin position="284"/>
        <end position="295"/>
    </location>
</feature>
<keyword evidence="4" id="KW-1185">Reference proteome</keyword>
<dbReference type="Proteomes" id="UP001314205">
    <property type="component" value="Unassembled WGS sequence"/>
</dbReference>
<dbReference type="PANTHER" id="PTHR12353">
    <property type="entry name" value="DISKS LARGE-ASSOCIATED PROTEIN DAP SAP90/PSD-95-ASSOCIATED PROTEIN"/>
    <property type="match status" value="1"/>
</dbReference>
<feature type="compositionally biased region" description="Pro residues" evidence="2">
    <location>
        <begin position="113"/>
        <end position="122"/>
    </location>
</feature>
<comment type="caution">
    <text evidence="3">The sequence shown here is derived from an EMBL/GenBank/DDBJ whole genome shotgun (WGS) entry which is preliminary data.</text>
</comment>
<feature type="compositionally biased region" description="Basic residues" evidence="2">
    <location>
        <begin position="144"/>
        <end position="153"/>
    </location>
</feature>
<dbReference type="InterPro" id="IPR005026">
    <property type="entry name" value="SAPAP"/>
</dbReference>
<name>A0AAV1KTL8_9NEOP</name>
<feature type="region of interest" description="Disordered" evidence="2">
    <location>
        <begin position="82"/>
        <end position="154"/>
    </location>
</feature>
<gene>
    <name evidence="3" type="ORF">PARMNEM_LOCUS6892</name>
</gene>
<comment type="similarity">
    <text evidence="1">Belongs to the SAPAP family.</text>
</comment>
<evidence type="ECO:0000256" key="1">
    <source>
        <dbReference type="ARBA" id="ARBA00008839"/>
    </source>
</evidence>
<organism evidence="3 4">
    <name type="scientific">Parnassius mnemosyne</name>
    <name type="common">clouded apollo</name>
    <dbReference type="NCBI Taxonomy" id="213953"/>
    <lineage>
        <taxon>Eukaryota</taxon>
        <taxon>Metazoa</taxon>
        <taxon>Ecdysozoa</taxon>
        <taxon>Arthropoda</taxon>
        <taxon>Hexapoda</taxon>
        <taxon>Insecta</taxon>
        <taxon>Pterygota</taxon>
        <taxon>Neoptera</taxon>
        <taxon>Endopterygota</taxon>
        <taxon>Lepidoptera</taxon>
        <taxon>Glossata</taxon>
        <taxon>Ditrysia</taxon>
        <taxon>Papilionoidea</taxon>
        <taxon>Papilionidae</taxon>
        <taxon>Parnassiinae</taxon>
        <taxon>Parnassini</taxon>
        <taxon>Parnassius</taxon>
        <taxon>Driopa</taxon>
    </lineage>
</organism>
<feature type="compositionally biased region" description="Polar residues" evidence="2">
    <location>
        <begin position="252"/>
        <end position="274"/>
    </location>
</feature>
<accession>A0AAV1KTL8</accession>
<sequence>MDKSFDLVSLMKNHEKKHKHKPTQILSVAGGVQKRLEKNISHRKSSRLSVFDSIRNLPKCAVPDPISESQKKVEHRRMQLEKWKEEKEKKKKEAAAQKKKPFVAGIAHHPLKYVPPPPPRPMPSTSGRVTRSQSIKTNSQITQKKSKASKSTKHFQSFAPRNASFKPPELKTITELPTLARVQNKKQKIDITFEPVVPDVSQKKALLNLEKSNGSFTISATMSSKVNPRSRVKVIDKSVKDSKSSIQKKTLHSSTSNSDMESLSTEIFLESKNNTPRKSKRSQYKNNTPKNSIPKSESSSEERLRSPQSSSTEQQTPLKPLPNTPMTPEQIAEEVKKISPCVTLSRGKDNARKEMKKKMEEGLLDDVNSDIESVDYFRRQLDSEVKRITQMCDTWDKISQQVILSESAQEMVLGAVGQARLLVSKKLAQFGSLVAACECPDPTAGLITPSDLHGFWDMVFMQVENVDMRFKKLEELRANNWVEETPVKQKKRAPKAAKNNSKPAATSRLRDLIAAARKAKKDKDPVVPAEDNQTNSGTNVKTFEAGFFCVQSPVKSPLAPSTPSNKPSLLKAVLSSEAKKASVTKNTTSLAMLRASSIGRGVENNDTALEQSKVPVTPINLKATPARSILKSTNVASTNRKSGKKSIKIVLFNDSDGDAQENRFSQNPEENEKIAEGNTDSGLSSLDMEKETEQNKENVKQKSKLVRQNAFEDRSPVLTRSRRKSMNTPLVDMSCENLKDRKRSTRTEVAKENEADEKINQTPKRSTRRRKSSVASNIA</sequence>
<feature type="region of interest" description="Disordered" evidence="2">
    <location>
        <begin position="485"/>
        <end position="508"/>
    </location>
</feature>
<dbReference type="Pfam" id="PF03359">
    <property type="entry name" value="GKAP"/>
    <property type="match status" value="1"/>
</dbReference>
<dbReference type="AlphaFoldDB" id="A0AAV1KTL8"/>
<evidence type="ECO:0000313" key="3">
    <source>
        <dbReference type="EMBL" id="CAK1585865.1"/>
    </source>
</evidence>
<evidence type="ECO:0008006" key="5">
    <source>
        <dbReference type="Google" id="ProtNLM"/>
    </source>
</evidence>
<evidence type="ECO:0000313" key="4">
    <source>
        <dbReference type="Proteomes" id="UP001314205"/>
    </source>
</evidence>
<feature type="compositionally biased region" description="Low complexity" evidence="2">
    <location>
        <begin position="306"/>
        <end position="317"/>
    </location>
</feature>
<proteinExistence type="inferred from homology"/>
<feature type="region of interest" description="Disordered" evidence="2">
    <location>
        <begin position="222"/>
        <end position="326"/>
    </location>
</feature>
<feature type="region of interest" description="Disordered" evidence="2">
    <location>
        <begin position="657"/>
        <end position="779"/>
    </location>
</feature>
<protein>
    <recommendedName>
        <fullName evidence="5">Disks large-associated protein 5</fullName>
    </recommendedName>
</protein>
<feature type="compositionally biased region" description="Basic and acidic residues" evidence="2">
    <location>
        <begin position="233"/>
        <end position="243"/>
    </location>
</feature>
<dbReference type="PANTHER" id="PTHR12353:SF1">
    <property type="entry name" value="DISKS LARGE-ASSOCIATED PROTEIN 5"/>
    <property type="match status" value="1"/>
</dbReference>
<reference evidence="3 4" key="1">
    <citation type="submission" date="2023-11" db="EMBL/GenBank/DDBJ databases">
        <authorList>
            <person name="Hedman E."/>
            <person name="Englund M."/>
            <person name="Stromberg M."/>
            <person name="Nyberg Akerstrom W."/>
            <person name="Nylinder S."/>
            <person name="Jareborg N."/>
            <person name="Kallberg Y."/>
            <person name="Kronander E."/>
        </authorList>
    </citation>
    <scope>NUCLEOTIDE SEQUENCE [LARGE SCALE GENOMIC DNA]</scope>
</reference>
<feature type="compositionally biased region" description="Low complexity" evidence="2">
    <location>
        <begin position="496"/>
        <end position="505"/>
    </location>
</feature>
<feature type="compositionally biased region" description="Basic and acidic residues" evidence="2">
    <location>
        <begin position="82"/>
        <end position="96"/>
    </location>
</feature>
<dbReference type="GO" id="GO:0023052">
    <property type="term" value="P:signaling"/>
    <property type="evidence" value="ECO:0007669"/>
    <property type="project" value="InterPro"/>
</dbReference>
<feature type="compositionally biased region" description="Polar residues" evidence="2">
    <location>
        <begin position="124"/>
        <end position="138"/>
    </location>
</feature>
<dbReference type="EMBL" id="CAVLGL010000080">
    <property type="protein sequence ID" value="CAK1585865.1"/>
    <property type="molecule type" value="Genomic_DNA"/>
</dbReference>
<feature type="compositionally biased region" description="Basic and acidic residues" evidence="2">
    <location>
        <begin position="687"/>
        <end position="700"/>
    </location>
</feature>
<evidence type="ECO:0000256" key="2">
    <source>
        <dbReference type="SAM" id="MobiDB-lite"/>
    </source>
</evidence>